<sequence>MLCFCDHDCLRCITYLATVKNDDELRKQSQQFYKNKFGLDILLFEIHCTGGHSEDILRLCRGCPWMKCCKEKGLSACSDCTEYPCKPLADYQEKYVNKCNQV</sequence>
<gene>
    <name evidence="1" type="ORF">SDC9_183293</name>
</gene>
<protein>
    <recommendedName>
        <fullName evidence="2">DUF3795 domain-containing protein</fullName>
    </recommendedName>
</protein>
<proteinExistence type="predicted"/>
<name>A0A645H9U5_9ZZZZ</name>
<evidence type="ECO:0008006" key="2">
    <source>
        <dbReference type="Google" id="ProtNLM"/>
    </source>
</evidence>
<comment type="caution">
    <text evidence="1">The sequence shown here is derived from an EMBL/GenBank/DDBJ whole genome shotgun (WGS) entry which is preliminary data.</text>
</comment>
<dbReference type="Pfam" id="PF12675">
    <property type="entry name" value="DUF3795"/>
    <property type="match status" value="1"/>
</dbReference>
<accession>A0A645H9U5</accession>
<dbReference type="InterPro" id="IPR024227">
    <property type="entry name" value="DUF3795"/>
</dbReference>
<dbReference type="AlphaFoldDB" id="A0A645H9U5"/>
<organism evidence="1">
    <name type="scientific">bioreactor metagenome</name>
    <dbReference type="NCBI Taxonomy" id="1076179"/>
    <lineage>
        <taxon>unclassified sequences</taxon>
        <taxon>metagenomes</taxon>
        <taxon>ecological metagenomes</taxon>
    </lineage>
</organism>
<reference evidence="1" key="1">
    <citation type="submission" date="2019-08" db="EMBL/GenBank/DDBJ databases">
        <authorList>
            <person name="Kucharzyk K."/>
            <person name="Murdoch R.W."/>
            <person name="Higgins S."/>
            <person name="Loffler F."/>
        </authorList>
    </citation>
    <scope>NUCLEOTIDE SEQUENCE</scope>
</reference>
<dbReference type="EMBL" id="VSSQ01089596">
    <property type="protein sequence ID" value="MPN35791.1"/>
    <property type="molecule type" value="Genomic_DNA"/>
</dbReference>
<evidence type="ECO:0000313" key="1">
    <source>
        <dbReference type="EMBL" id="MPN35791.1"/>
    </source>
</evidence>